<evidence type="ECO:0000259" key="2">
    <source>
        <dbReference type="SMART" id="SM00842"/>
    </source>
</evidence>
<dbReference type="InterPro" id="IPR003494">
    <property type="entry name" value="SHS2_FtsA"/>
</dbReference>
<keyword evidence="4" id="KW-1185">Reference proteome</keyword>
<name>A0A2T0BNZ1_9CLOT</name>
<keyword evidence="3" id="KW-0132">Cell division</keyword>
<dbReference type="AlphaFoldDB" id="A0A2T0BNZ1"/>
<reference evidence="3 4" key="1">
    <citation type="submission" date="2018-03" db="EMBL/GenBank/DDBJ databases">
        <title>Genome sequence of Clostridium luticellarii DSM 29923.</title>
        <authorList>
            <person name="Poehlein A."/>
            <person name="Daniel R."/>
        </authorList>
    </citation>
    <scope>NUCLEOTIDE SEQUENCE [LARGE SCALE GENOMIC DNA]</scope>
    <source>
        <strain evidence="3 4">DSM 29923</strain>
    </source>
</reference>
<feature type="domain" description="SHS2" evidence="2">
    <location>
        <begin position="24"/>
        <end position="218"/>
    </location>
</feature>
<dbReference type="PROSITE" id="PS50889">
    <property type="entry name" value="S4"/>
    <property type="match status" value="1"/>
</dbReference>
<dbReference type="PANTHER" id="PTHR32432:SF3">
    <property type="entry name" value="ETHANOLAMINE UTILIZATION PROTEIN EUTJ"/>
    <property type="match status" value="1"/>
</dbReference>
<keyword evidence="3" id="KW-0131">Cell cycle</keyword>
<dbReference type="CDD" id="cd24004">
    <property type="entry name" value="ASKHA_NBD_PilM-like"/>
    <property type="match status" value="1"/>
</dbReference>
<dbReference type="SUPFAM" id="SSF53067">
    <property type="entry name" value="Actin-like ATPase domain"/>
    <property type="match status" value="2"/>
</dbReference>
<dbReference type="PANTHER" id="PTHR32432">
    <property type="entry name" value="CELL DIVISION PROTEIN FTSA-RELATED"/>
    <property type="match status" value="1"/>
</dbReference>
<dbReference type="SMART" id="SM00842">
    <property type="entry name" value="FtsA"/>
    <property type="match status" value="1"/>
</dbReference>
<dbReference type="EMBL" id="PVXP01000015">
    <property type="protein sequence ID" value="PRR85587.1"/>
    <property type="molecule type" value="Genomic_DNA"/>
</dbReference>
<dbReference type="GO" id="GO:0051301">
    <property type="term" value="P:cell division"/>
    <property type="evidence" value="ECO:0007669"/>
    <property type="project" value="UniProtKB-KW"/>
</dbReference>
<dbReference type="InterPro" id="IPR050696">
    <property type="entry name" value="FtsA/MreB"/>
</dbReference>
<dbReference type="Proteomes" id="UP000237798">
    <property type="component" value="Unassembled WGS sequence"/>
</dbReference>
<evidence type="ECO:0000313" key="4">
    <source>
        <dbReference type="Proteomes" id="UP000237798"/>
    </source>
</evidence>
<gene>
    <name evidence="3" type="primary">ftsA_2</name>
    <name evidence="3" type="ORF">CLLU_15080</name>
</gene>
<accession>A0A2T0BNZ1</accession>
<organism evidence="3 4">
    <name type="scientific">Clostridium luticellarii</name>
    <dbReference type="NCBI Taxonomy" id="1691940"/>
    <lineage>
        <taxon>Bacteria</taxon>
        <taxon>Bacillati</taxon>
        <taxon>Bacillota</taxon>
        <taxon>Clostridia</taxon>
        <taxon>Eubacteriales</taxon>
        <taxon>Clostridiaceae</taxon>
        <taxon>Clostridium</taxon>
    </lineage>
</organism>
<proteinExistence type="predicted"/>
<dbReference type="Gene3D" id="3.30.420.40">
    <property type="match status" value="2"/>
</dbReference>
<evidence type="ECO:0000256" key="1">
    <source>
        <dbReference type="PROSITE-ProRule" id="PRU00182"/>
    </source>
</evidence>
<evidence type="ECO:0000313" key="3">
    <source>
        <dbReference type="EMBL" id="PRR85587.1"/>
    </source>
</evidence>
<dbReference type="Pfam" id="PF06723">
    <property type="entry name" value="MreB_Mbl"/>
    <property type="match status" value="1"/>
</dbReference>
<protein>
    <submittedName>
        <fullName evidence="3">Cell division protein FtsA</fullName>
    </submittedName>
</protein>
<dbReference type="GO" id="GO:0003723">
    <property type="term" value="F:RNA binding"/>
    <property type="evidence" value="ECO:0007669"/>
    <property type="project" value="UniProtKB-KW"/>
</dbReference>
<keyword evidence="1" id="KW-0694">RNA-binding</keyword>
<dbReference type="InterPro" id="IPR056546">
    <property type="entry name" value="MreB_MamK-like"/>
</dbReference>
<comment type="caution">
    <text evidence="3">The sequence shown here is derived from an EMBL/GenBank/DDBJ whole genome shotgun (WGS) entry which is preliminary data.</text>
</comment>
<sequence length="701" mass="77828">MTPEIMEKEVNTMDVKGLNPQDVVFALDIGTRTVIGTAGIVKDKKFVVISEHCMEHEKRAMIDGQIHDIGLVANAVNIVKNKIEKDLKIKIENAAIAAAGRFLRTVSVKEEMKIDYDREIDRDTIRSLELTAVKSAEKKVNKDTKGRLYCVGYSVRGYYLNNYLISNLMYQKGEKISAEIIATFLPRSVVDSLYSVMEKVGLQVVNLTLEPIAAMEAAIPQNLRLLNLALVDVGAGTSDIAISDKDTITAYDMVPKAGDEVTEIIAQNYMVDFNKGEKIKKQCSKTKSITYTDILGLENRISSEEILKLINPVVKKIADEIGSRIIELNGGKSTSAVFLVGGGAHTPGLREFLAKRLSIPLNRIAIKDRKSIQECLCEDNSLGSSGVTVLGIALISIRKLGHGFIDVMLNGNVVSLFNSHNHTVMDVMLQAGINPASLIGKNGKNIRFMLNGIKRVAFGTLASNAEITINGLKKTMDDSVKEGDNIEIKYAVNGNSASPKVIDYIQEVYSTSFFINDIIENLEPLAYIDGKRVSIDSYINEGDNVKIVFPQTLEDYKKYFSNSAKDGEYIYYLNGKKLDESYVINEGDRIYRAVRDSSDEDFIEKNFDLKEAVLDEENKDRGVSEKEVNSKSSDTSEITVTANGKNVVLTGKKKYIFVDIFNHIEFDLTKVKGKLYLHLNGRNASYYDSLSEGDIIEIGWE</sequence>
<dbReference type="InterPro" id="IPR043129">
    <property type="entry name" value="ATPase_NBD"/>
</dbReference>